<accession>A0A8S1ZFZ0</accession>
<gene>
    <name evidence="7" type="ORF">AARE701A_LOCUS1543</name>
</gene>
<keyword evidence="8" id="KW-1185">Reference proteome</keyword>
<evidence type="ECO:0000256" key="3">
    <source>
        <dbReference type="ARBA" id="ARBA00022989"/>
    </source>
</evidence>
<comment type="similarity">
    <text evidence="5">Belongs to the ROH1 family.</text>
</comment>
<comment type="subcellular location">
    <subcellularLocation>
        <location evidence="1">Membrane</location>
        <topology evidence="1">Single-pass membrane protein</topology>
    </subcellularLocation>
</comment>
<dbReference type="Proteomes" id="UP000682877">
    <property type="component" value="Chromosome 1"/>
</dbReference>
<dbReference type="InterPro" id="IPR008511">
    <property type="entry name" value="ROH1-like"/>
</dbReference>
<name>A0A8S1ZFZ0_ARAAE</name>
<dbReference type="GO" id="GO:0016020">
    <property type="term" value="C:membrane"/>
    <property type="evidence" value="ECO:0007669"/>
    <property type="project" value="UniProtKB-SubCell"/>
</dbReference>
<evidence type="ECO:0000256" key="6">
    <source>
        <dbReference type="SAM" id="Phobius"/>
    </source>
</evidence>
<evidence type="ECO:0000313" key="8">
    <source>
        <dbReference type="Proteomes" id="UP000682877"/>
    </source>
</evidence>
<dbReference type="PANTHER" id="PTHR31509">
    <property type="entry name" value="BPS1-LIKE PROTEIN"/>
    <property type="match status" value="1"/>
</dbReference>
<evidence type="ECO:0000256" key="5">
    <source>
        <dbReference type="ARBA" id="ARBA00035114"/>
    </source>
</evidence>
<sequence>MKVNEKREKKLMRGSLCVRKALPHDLPLMAVMVQQIEGMRDIITEKHVWHLSDKAIKNVYMFYIMFTCWGCLYFGSAKDPFYDSEEYRGDGGDGTGYWVYETQEDIEEKARAELWREELIEEIEQKVGGLRELEEAVTKMPATDFQGSFGRSLLSLRRDQVDSTTVVAGSSSHHNHHEPSNMEVELDSFQRQVAEKFIDLNASSNDLLSLEWIGKLLDSFLCCQEEFRAIVFNHRSQISKSPMDRLISDYFERSIKALDVCNAIRDGIEQIRQWEKLADIVISALDSHRPIGEGQLRRAKKALIDLAIGMLDEKDHPSGTNLAHRNRSFGRVKESHHRSIGHFRSLSWSVSRSWSASKQLQALANNLATPRPNDVVASNGLAVPVYTMTSVMLFVMWVLVAAIPCQDRGLQVNFFVPRHFQWAAPVMSLHDKIVEESKRRDRKNCCGLLKEIDMIEKTSRLMNELIDSIHFPLNDQKEIEVKQRVDELVQVREALKNGLDPFERKVREVFHRIVRSRTESLDSL</sequence>
<dbReference type="EMBL" id="LR999451">
    <property type="protein sequence ID" value="CAE5957881.1"/>
    <property type="molecule type" value="Genomic_DNA"/>
</dbReference>
<feature type="transmembrane region" description="Helical" evidence="6">
    <location>
        <begin position="59"/>
        <end position="76"/>
    </location>
</feature>
<evidence type="ECO:0000256" key="1">
    <source>
        <dbReference type="ARBA" id="ARBA00004167"/>
    </source>
</evidence>
<evidence type="ECO:0000256" key="4">
    <source>
        <dbReference type="ARBA" id="ARBA00023136"/>
    </source>
</evidence>
<evidence type="ECO:0000256" key="2">
    <source>
        <dbReference type="ARBA" id="ARBA00022692"/>
    </source>
</evidence>
<reference evidence="7" key="1">
    <citation type="submission" date="2021-01" db="EMBL/GenBank/DDBJ databases">
        <authorList>
            <person name="Bezrukov I."/>
        </authorList>
    </citation>
    <scope>NUCLEOTIDE SEQUENCE</scope>
</reference>
<keyword evidence="2 6" id="KW-0812">Transmembrane</keyword>
<evidence type="ECO:0000313" key="7">
    <source>
        <dbReference type="EMBL" id="CAE5957881.1"/>
    </source>
</evidence>
<proteinExistence type="inferred from homology"/>
<dbReference type="AlphaFoldDB" id="A0A8S1ZFZ0"/>
<organism evidence="7 8">
    <name type="scientific">Arabidopsis arenosa</name>
    <name type="common">Sand rock-cress</name>
    <name type="synonym">Cardaminopsis arenosa</name>
    <dbReference type="NCBI Taxonomy" id="38785"/>
    <lineage>
        <taxon>Eukaryota</taxon>
        <taxon>Viridiplantae</taxon>
        <taxon>Streptophyta</taxon>
        <taxon>Embryophyta</taxon>
        <taxon>Tracheophyta</taxon>
        <taxon>Spermatophyta</taxon>
        <taxon>Magnoliopsida</taxon>
        <taxon>eudicotyledons</taxon>
        <taxon>Gunneridae</taxon>
        <taxon>Pentapetalae</taxon>
        <taxon>rosids</taxon>
        <taxon>malvids</taxon>
        <taxon>Brassicales</taxon>
        <taxon>Brassicaceae</taxon>
        <taxon>Camelineae</taxon>
        <taxon>Arabidopsis</taxon>
    </lineage>
</organism>
<keyword evidence="3 6" id="KW-1133">Transmembrane helix</keyword>
<dbReference type="Pfam" id="PF05633">
    <property type="entry name" value="ROH1-like"/>
    <property type="match status" value="1"/>
</dbReference>
<keyword evidence="4 6" id="KW-0472">Membrane</keyword>
<protein>
    <submittedName>
        <fullName evidence="7">Uncharacterized protein</fullName>
    </submittedName>
</protein>